<dbReference type="Proteomes" id="UP001234178">
    <property type="component" value="Unassembled WGS sequence"/>
</dbReference>
<sequence length="90" mass="9935">MASLLVGKDGKLEKKQKKHPGSLCPNDSDTGRGRNVALTTDECIAAVPFSFLSESARCHLVSRFCGHNLAKSVVYRTEKEEQEKKKPNAF</sequence>
<name>A0ABQ9YSD6_9CRUS</name>
<gene>
    <name evidence="2" type="ORF">OUZ56_005223</name>
</gene>
<evidence type="ECO:0000256" key="1">
    <source>
        <dbReference type="SAM" id="MobiDB-lite"/>
    </source>
</evidence>
<accession>A0ABQ9YSD6</accession>
<protein>
    <submittedName>
        <fullName evidence="2">Uncharacterized protein</fullName>
    </submittedName>
</protein>
<comment type="caution">
    <text evidence="2">The sequence shown here is derived from an EMBL/GenBank/DDBJ whole genome shotgun (WGS) entry which is preliminary data.</text>
</comment>
<organism evidence="2 3">
    <name type="scientific">Daphnia magna</name>
    <dbReference type="NCBI Taxonomy" id="35525"/>
    <lineage>
        <taxon>Eukaryota</taxon>
        <taxon>Metazoa</taxon>
        <taxon>Ecdysozoa</taxon>
        <taxon>Arthropoda</taxon>
        <taxon>Crustacea</taxon>
        <taxon>Branchiopoda</taxon>
        <taxon>Diplostraca</taxon>
        <taxon>Cladocera</taxon>
        <taxon>Anomopoda</taxon>
        <taxon>Daphniidae</taxon>
        <taxon>Daphnia</taxon>
    </lineage>
</organism>
<dbReference type="EMBL" id="JAOYFB010000001">
    <property type="protein sequence ID" value="KAK4003461.1"/>
    <property type="molecule type" value="Genomic_DNA"/>
</dbReference>
<reference evidence="2 3" key="1">
    <citation type="journal article" date="2023" name="Nucleic Acids Res.">
        <title>The hologenome of Daphnia magna reveals possible DNA methylation and microbiome-mediated evolution of the host genome.</title>
        <authorList>
            <person name="Chaturvedi A."/>
            <person name="Li X."/>
            <person name="Dhandapani V."/>
            <person name="Marshall H."/>
            <person name="Kissane S."/>
            <person name="Cuenca-Cambronero M."/>
            <person name="Asole G."/>
            <person name="Calvet F."/>
            <person name="Ruiz-Romero M."/>
            <person name="Marangio P."/>
            <person name="Guigo R."/>
            <person name="Rago D."/>
            <person name="Mirbahai L."/>
            <person name="Eastwood N."/>
            <person name="Colbourne J.K."/>
            <person name="Zhou J."/>
            <person name="Mallon E."/>
            <person name="Orsini L."/>
        </authorList>
    </citation>
    <scope>NUCLEOTIDE SEQUENCE [LARGE SCALE GENOMIC DNA]</scope>
    <source>
        <strain evidence="2">LRV0_1</strain>
    </source>
</reference>
<proteinExistence type="predicted"/>
<feature type="region of interest" description="Disordered" evidence="1">
    <location>
        <begin position="1"/>
        <end position="32"/>
    </location>
</feature>
<evidence type="ECO:0000313" key="2">
    <source>
        <dbReference type="EMBL" id="KAK4003461.1"/>
    </source>
</evidence>
<evidence type="ECO:0000313" key="3">
    <source>
        <dbReference type="Proteomes" id="UP001234178"/>
    </source>
</evidence>
<keyword evidence="3" id="KW-1185">Reference proteome</keyword>